<dbReference type="EMBL" id="LT629732">
    <property type="protein sequence ID" value="SDS34686.1"/>
    <property type="molecule type" value="Genomic_DNA"/>
</dbReference>
<dbReference type="InterPro" id="IPR029016">
    <property type="entry name" value="GAF-like_dom_sf"/>
</dbReference>
<dbReference type="OrthoDB" id="9807558at2"/>
<dbReference type="PANTHER" id="PTHR30136">
    <property type="entry name" value="HELIX-TURN-HELIX TRANSCRIPTIONAL REGULATOR, ICLR FAMILY"/>
    <property type="match status" value="1"/>
</dbReference>
<keyword evidence="2" id="KW-0804">Transcription</keyword>
<dbReference type="InterPro" id="IPR005471">
    <property type="entry name" value="Tscrpt_reg_IclR_N"/>
</dbReference>
<reference evidence="4 5" key="1">
    <citation type="submission" date="2016-10" db="EMBL/GenBank/DDBJ databases">
        <authorList>
            <person name="de Groot N.N."/>
        </authorList>
    </citation>
    <scope>NUCLEOTIDE SEQUENCE [LARGE SCALE GENOMIC DNA]</scope>
    <source>
        <strain evidence="4 5">DSM 22024</strain>
    </source>
</reference>
<dbReference type="PANTHER" id="PTHR30136:SF35">
    <property type="entry name" value="HTH-TYPE TRANSCRIPTIONAL REGULATOR RV1719"/>
    <property type="match status" value="1"/>
</dbReference>
<dbReference type="SUPFAM" id="SSF46785">
    <property type="entry name" value="Winged helix' DNA-binding domain"/>
    <property type="match status" value="1"/>
</dbReference>
<dbReference type="AlphaFoldDB" id="A0A1H1RGK2"/>
<name>A0A1H1RGK2_9ACTN</name>
<protein>
    <submittedName>
        <fullName evidence="4">DNA-binding transcriptional regulator, IclR family</fullName>
    </submittedName>
</protein>
<sequence length="232" mass="25401">MLVDEGGPITGTEIARRVGLHQSSTSRILSTLTEVGYVRRTARGFAPDFGVLSLVSATSQFPLIRKPRAVMRKIAAGCGGLSPTLSMLWRNQMIYFLRTSERGETIDFWWSDFPIHLSAPGLRLLLNLPREQALEILRGSRQRFGWGGQPGVVPETEEAVLDLAAGNLAHDVIVLRGWNRPGETGAAIPVDVDEDHPVALALTGPSDVADIPTLQLWLHDARRSVEAVVRQP</sequence>
<keyword evidence="1" id="KW-0805">Transcription regulation</keyword>
<dbReference type="InterPro" id="IPR036388">
    <property type="entry name" value="WH-like_DNA-bd_sf"/>
</dbReference>
<dbReference type="GO" id="GO:0003700">
    <property type="term" value="F:DNA-binding transcription factor activity"/>
    <property type="evidence" value="ECO:0007669"/>
    <property type="project" value="TreeGrafter"/>
</dbReference>
<gene>
    <name evidence="4" type="ORF">SAMN04489717_2404</name>
</gene>
<keyword evidence="4" id="KW-0238">DNA-binding</keyword>
<dbReference type="STRING" id="117157.SAMN04489717_2404"/>
<dbReference type="InterPro" id="IPR036390">
    <property type="entry name" value="WH_DNA-bd_sf"/>
</dbReference>
<evidence type="ECO:0000259" key="3">
    <source>
        <dbReference type="Pfam" id="PF09339"/>
    </source>
</evidence>
<dbReference type="GO" id="GO:0003677">
    <property type="term" value="F:DNA binding"/>
    <property type="evidence" value="ECO:0007669"/>
    <property type="project" value="UniProtKB-KW"/>
</dbReference>
<evidence type="ECO:0000256" key="1">
    <source>
        <dbReference type="ARBA" id="ARBA00023015"/>
    </source>
</evidence>
<accession>A0A1H1RGK2</accession>
<dbReference type="Pfam" id="PF09339">
    <property type="entry name" value="HTH_IclR"/>
    <property type="match status" value="1"/>
</dbReference>
<evidence type="ECO:0000256" key="2">
    <source>
        <dbReference type="ARBA" id="ARBA00023163"/>
    </source>
</evidence>
<dbReference type="Proteomes" id="UP000198983">
    <property type="component" value="Chromosome I"/>
</dbReference>
<evidence type="ECO:0000313" key="5">
    <source>
        <dbReference type="Proteomes" id="UP000198983"/>
    </source>
</evidence>
<organism evidence="4 5">
    <name type="scientific">Actinopolymorpha singaporensis</name>
    <dbReference type="NCBI Taxonomy" id="117157"/>
    <lineage>
        <taxon>Bacteria</taxon>
        <taxon>Bacillati</taxon>
        <taxon>Actinomycetota</taxon>
        <taxon>Actinomycetes</taxon>
        <taxon>Propionibacteriales</taxon>
        <taxon>Actinopolymorphaceae</taxon>
        <taxon>Actinopolymorpha</taxon>
    </lineage>
</organism>
<dbReference type="GO" id="GO:0045892">
    <property type="term" value="P:negative regulation of DNA-templated transcription"/>
    <property type="evidence" value="ECO:0007669"/>
    <property type="project" value="TreeGrafter"/>
</dbReference>
<feature type="domain" description="HTH iclR-type" evidence="3">
    <location>
        <begin position="5"/>
        <end position="40"/>
    </location>
</feature>
<dbReference type="Gene3D" id="1.10.10.10">
    <property type="entry name" value="Winged helix-like DNA-binding domain superfamily/Winged helix DNA-binding domain"/>
    <property type="match status" value="1"/>
</dbReference>
<dbReference type="InterPro" id="IPR050707">
    <property type="entry name" value="HTH_MetabolicPath_Reg"/>
</dbReference>
<proteinExistence type="predicted"/>
<keyword evidence="5" id="KW-1185">Reference proteome</keyword>
<evidence type="ECO:0000313" key="4">
    <source>
        <dbReference type="EMBL" id="SDS34686.1"/>
    </source>
</evidence>
<dbReference type="Gene3D" id="3.30.450.40">
    <property type="match status" value="1"/>
</dbReference>
<dbReference type="SUPFAM" id="SSF55781">
    <property type="entry name" value="GAF domain-like"/>
    <property type="match status" value="1"/>
</dbReference>